<reference evidence="1 2" key="1">
    <citation type="submission" date="2015-03" db="EMBL/GenBank/DDBJ databases">
        <authorList>
            <person name="Murphy D."/>
        </authorList>
    </citation>
    <scope>NUCLEOTIDE SEQUENCE [LARGE SCALE GENOMIC DNA]</scope>
    <source>
        <strain evidence="1 2">FCF326</strain>
    </source>
</reference>
<dbReference type="AlphaFoldDB" id="A0A0T9LVH3"/>
<dbReference type="Proteomes" id="UP000045824">
    <property type="component" value="Unassembled WGS sequence"/>
</dbReference>
<dbReference type="EMBL" id="CPYI01000016">
    <property type="protein sequence ID" value="CNF28581.1"/>
    <property type="molecule type" value="Genomic_DNA"/>
</dbReference>
<protein>
    <submittedName>
        <fullName evidence="1">Uncharacterized protein</fullName>
    </submittedName>
</protein>
<accession>A0A0T9LVH3</accession>
<name>A0A0T9LVH3_YERKR</name>
<proteinExistence type="predicted"/>
<gene>
    <name evidence="1" type="ORF">ERS008491_03473</name>
</gene>
<sequence>MIKTIVLGDALVERLYVASLPLSSAIPVQTTLCSNFVSVTISEYRKTISEYRKNISKNRKIPTTYPAKLYTALTTGKESTGLITLSKSLNIRE</sequence>
<organism evidence="1 2">
    <name type="scientific">Yersinia kristensenii</name>
    <dbReference type="NCBI Taxonomy" id="28152"/>
    <lineage>
        <taxon>Bacteria</taxon>
        <taxon>Pseudomonadati</taxon>
        <taxon>Pseudomonadota</taxon>
        <taxon>Gammaproteobacteria</taxon>
        <taxon>Enterobacterales</taxon>
        <taxon>Yersiniaceae</taxon>
        <taxon>Yersinia</taxon>
    </lineage>
</organism>
<evidence type="ECO:0000313" key="1">
    <source>
        <dbReference type="EMBL" id="CNF28581.1"/>
    </source>
</evidence>
<evidence type="ECO:0000313" key="2">
    <source>
        <dbReference type="Proteomes" id="UP000045824"/>
    </source>
</evidence>